<evidence type="ECO:0000256" key="1">
    <source>
        <dbReference type="SAM" id="Phobius"/>
    </source>
</evidence>
<evidence type="ECO:0000313" key="3">
    <source>
        <dbReference type="Proteomes" id="UP000037939"/>
    </source>
</evidence>
<reference evidence="2 3" key="1">
    <citation type="submission" date="2015-07" db="EMBL/GenBank/DDBJ databases">
        <title>Draft genome sequence of the Amantichitinum ursilacus IGB-41, a new chitin-degrading bacterium.</title>
        <authorList>
            <person name="Kirstahler P."/>
            <person name="Guenther M."/>
            <person name="Grumaz C."/>
            <person name="Rupp S."/>
            <person name="Zibek S."/>
            <person name="Sohn K."/>
        </authorList>
    </citation>
    <scope>NUCLEOTIDE SEQUENCE [LARGE SCALE GENOMIC DNA]</scope>
    <source>
        <strain evidence="2 3">IGB-41</strain>
    </source>
</reference>
<dbReference type="STRING" id="857265.WG78_12050"/>
<proteinExistence type="predicted"/>
<accession>A0A0N0XJS4</accession>
<name>A0A0N0XJS4_9NEIS</name>
<dbReference type="PATRIC" id="fig|857265.3.peg.2482"/>
<feature type="transmembrane region" description="Helical" evidence="1">
    <location>
        <begin position="150"/>
        <end position="171"/>
    </location>
</feature>
<organism evidence="2 3">
    <name type="scientific">Amantichitinum ursilacus</name>
    <dbReference type="NCBI Taxonomy" id="857265"/>
    <lineage>
        <taxon>Bacteria</taxon>
        <taxon>Pseudomonadati</taxon>
        <taxon>Pseudomonadota</taxon>
        <taxon>Betaproteobacteria</taxon>
        <taxon>Neisseriales</taxon>
        <taxon>Chitinibacteraceae</taxon>
        <taxon>Amantichitinum</taxon>
    </lineage>
</organism>
<keyword evidence="3" id="KW-1185">Reference proteome</keyword>
<keyword evidence="1" id="KW-1133">Transmembrane helix</keyword>
<gene>
    <name evidence="2" type="ORF">WG78_12050</name>
</gene>
<feature type="transmembrane region" description="Helical" evidence="1">
    <location>
        <begin position="113"/>
        <end position="130"/>
    </location>
</feature>
<evidence type="ECO:0000313" key="2">
    <source>
        <dbReference type="EMBL" id="KPC52576.1"/>
    </source>
</evidence>
<dbReference type="AlphaFoldDB" id="A0A0N0XJS4"/>
<dbReference type="Proteomes" id="UP000037939">
    <property type="component" value="Unassembled WGS sequence"/>
</dbReference>
<comment type="caution">
    <text evidence="2">The sequence shown here is derived from an EMBL/GenBank/DDBJ whole genome shotgun (WGS) entry which is preliminary data.</text>
</comment>
<sequence>MLFSAIANAQAQRVAASRRPLPQQVELECEAMVRYLLQHGMPVAPEGVARLVALTTDQPVLTAQQNAELVHLHQKLARAVAPATPQGITVLDQEKLRASPWSWLGPVPLIRRLTLNALAFLLGVVLIGLFPQVTEANMDAGLLGSSGWVLFVNMAYLLSCAGLGAAFATLFQAHRYIADCSYDPKYDASYGARLILGVIAGLIIVEMLPAGLFESGSMANFGKPALAMLGGFSATAVERLLQRLVDTLETLVRGDGAAQLQAGLRTQRAQGAAERVQTQADLAARMLALQTLLDAGTPPALIREQMTALIQSLLSTPDAAASDATASTEQ</sequence>
<dbReference type="OrthoDB" id="982725at2"/>
<keyword evidence="1" id="KW-0812">Transmembrane</keyword>
<dbReference type="RefSeq" id="WP_053938064.1">
    <property type="nucleotide sequence ID" value="NZ_LAQT01000009.1"/>
</dbReference>
<protein>
    <submittedName>
        <fullName evidence="2">Uncharacterized protein</fullName>
    </submittedName>
</protein>
<dbReference type="EMBL" id="LAQT01000009">
    <property type="protein sequence ID" value="KPC52576.1"/>
    <property type="molecule type" value="Genomic_DNA"/>
</dbReference>
<keyword evidence="1" id="KW-0472">Membrane</keyword>
<feature type="transmembrane region" description="Helical" evidence="1">
    <location>
        <begin position="192"/>
        <end position="213"/>
    </location>
</feature>